<dbReference type="KEGG" id="cyc:PCC7424_4010"/>
<dbReference type="InterPro" id="IPR021399">
    <property type="entry name" value="DUF3038"/>
</dbReference>
<evidence type="ECO:0000313" key="2">
    <source>
        <dbReference type="Proteomes" id="UP000002384"/>
    </source>
</evidence>
<proteinExistence type="predicted"/>
<organism evidence="1 2">
    <name type="scientific">Gloeothece citriformis (strain PCC 7424)</name>
    <name type="common">Cyanothece sp. (strain PCC 7424)</name>
    <dbReference type="NCBI Taxonomy" id="65393"/>
    <lineage>
        <taxon>Bacteria</taxon>
        <taxon>Bacillati</taxon>
        <taxon>Cyanobacteriota</taxon>
        <taxon>Cyanophyceae</taxon>
        <taxon>Oscillatoriophycideae</taxon>
        <taxon>Chroococcales</taxon>
        <taxon>Aphanothecaceae</taxon>
        <taxon>Gloeothece</taxon>
        <taxon>Gloeothece citriformis</taxon>
    </lineage>
</organism>
<dbReference type="AlphaFoldDB" id="B7KL12"/>
<dbReference type="EMBL" id="CP001291">
    <property type="protein sequence ID" value="ACK72384.1"/>
    <property type="molecule type" value="Genomic_DNA"/>
</dbReference>
<sequence length="195" mass="22646">MRQTVPTPFPPVASNDWPLLQFPEAQQLDNIRAYLDLILLALEALVKIDSDSIQQVAEELKLDSFVGDHSHLWQLRNSNPLRKNFSGAKQLNIEEARGLVLIIAQLAKTHQELIRRAVYLLEQTTGENKETHHSALLGDYLDTFTRFYQEKMENRENFSKEELTQLAHKLLIDLLFYSGFNGYRRLWLALLNQTR</sequence>
<dbReference type="RefSeq" id="WP_015955969.1">
    <property type="nucleotide sequence ID" value="NC_011729.1"/>
</dbReference>
<keyword evidence="2" id="KW-1185">Reference proteome</keyword>
<dbReference type="eggNOG" id="ENOG502Z7IT">
    <property type="taxonomic scope" value="Bacteria"/>
</dbReference>
<accession>B7KL12</accession>
<evidence type="ECO:0008006" key="3">
    <source>
        <dbReference type="Google" id="ProtNLM"/>
    </source>
</evidence>
<dbReference type="HOGENOM" id="CLU_104980_0_0_3"/>
<protein>
    <recommendedName>
        <fullName evidence="3">DUF3038 domain-containing protein</fullName>
    </recommendedName>
</protein>
<evidence type="ECO:0000313" key="1">
    <source>
        <dbReference type="EMBL" id="ACK72384.1"/>
    </source>
</evidence>
<name>B7KL12_GLOC7</name>
<dbReference type="OrthoDB" id="484027at2"/>
<gene>
    <name evidence="1" type="ordered locus">PCC7424_4010</name>
</gene>
<dbReference type="Pfam" id="PF11237">
    <property type="entry name" value="DUF3038"/>
    <property type="match status" value="1"/>
</dbReference>
<reference evidence="2" key="1">
    <citation type="journal article" date="2011" name="MBio">
        <title>Novel metabolic attributes of the genus Cyanothece, comprising a group of unicellular nitrogen-fixing Cyanobacteria.</title>
        <authorList>
            <person name="Bandyopadhyay A."/>
            <person name="Elvitigala T."/>
            <person name="Welsh E."/>
            <person name="Stockel J."/>
            <person name="Liberton M."/>
            <person name="Min H."/>
            <person name="Sherman L.A."/>
            <person name="Pakrasi H.B."/>
        </authorList>
    </citation>
    <scope>NUCLEOTIDE SEQUENCE [LARGE SCALE GENOMIC DNA]</scope>
    <source>
        <strain evidence="2">PCC 7424</strain>
    </source>
</reference>
<dbReference type="Proteomes" id="UP000002384">
    <property type="component" value="Chromosome"/>
</dbReference>
<dbReference type="STRING" id="65393.PCC7424_4010"/>